<protein>
    <submittedName>
        <fullName evidence="1">Uncharacterized protein</fullName>
    </submittedName>
</protein>
<accession>A0A0L8I7H4</accession>
<gene>
    <name evidence="1" type="ORF">OCBIM_22032598mg</name>
</gene>
<organism evidence="1">
    <name type="scientific">Octopus bimaculoides</name>
    <name type="common">California two-spotted octopus</name>
    <dbReference type="NCBI Taxonomy" id="37653"/>
    <lineage>
        <taxon>Eukaryota</taxon>
        <taxon>Metazoa</taxon>
        <taxon>Spiralia</taxon>
        <taxon>Lophotrochozoa</taxon>
        <taxon>Mollusca</taxon>
        <taxon>Cephalopoda</taxon>
        <taxon>Coleoidea</taxon>
        <taxon>Octopodiformes</taxon>
        <taxon>Octopoda</taxon>
        <taxon>Incirrata</taxon>
        <taxon>Octopodidae</taxon>
        <taxon>Octopus</taxon>
    </lineage>
</organism>
<reference evidence="1" key="1">
    <citation type="submission" date="2015-07" db="EMBL/GenBank/DDBJ databases">
        <title>MeaNS - Measles Nucleotide Surveillance Program.</title>
        <authorList>
            <person name="Tran T."/>
            <person name="Druce J."/>
        </authorList>
    </citation>
    <scope>NUCLEOTIDE SEQUENCE</scope>
    <source>
        <strain evidence="1">UCB-OBI-ISO-001</strain>
        <tissue evidence="1">Gonad</tissue>
    </source>
</reference>
<dbReference type="AlphaFoldDB" id="A0A0L8I7H4"/>
<proteinExistence type="predicted"/>
<dbReference type="EMBL" id="KQ416441">
    <property type="protein sequence ID" value="KOF96975.1"/>
    <property type="molecule type" value="Genomic_DNA"/>
</dbReference>
<name>A0A0L8I7H4_OCTBM</name>
<evidence type="ECO:0000313" key="1">
    <source>
        <dbReference type="EMBL" id="KOF96975.1"/>
    </source>
</evidence>
<sequence length="56" mass="6317">MDHIELNTFSGSDVFPCTRKITNTKRLLALTGGNSFAYGYRCVFPLQCNNFQSLLI</sequence>